<proteinExistence type="predicted"/>
<accession>A0A7R8ZHP1</accession>
<gene>
    <name evidence="1" type="ORF">TDIB3V08_LOCUS12024</name>
</gene>
<protein>
    <submittedName>
        <fullName evidence="1">Uncharacterized protein</fullName>
    </submittedName>
</protein>
<sequence length="83" mass="9243">MVTCWSNGEDCTMSGECDIGKGLCCQLQRRHRQAARKACSYFKDPLICIGPVATDQVKDDVEHTAGEKRLTGKAASFNHLRRK</sequence>
<dbReference type="AlphaFoldDB" id="A0A7R8ZHP1"/>
<evidence type="ECO:0000313" key="1">
    <source>
        <dbReference type="EMBL" id="CAD7205874.1"/>
    </source>
</evidence>
<organism evidence="1">
    <name type="scientific">Timema douglasi</name>
    <name type="common">Walking stick</name>
    <dbReference type="NCBI Taxonomy" id="61478"/>
    <lineage>
        <taxon>Eukaryota</taxon>
        <taxon>Metazoa</taxon>
        <taxon>Ecdysozoa</taxon>
        <taxon>Arthropoda</taxon>
        <taxon>Hexapoda</taxon>
        <taxon>Insecta</taxon>
        <taxon>Pterygota</taxon>
        <taxon>Neoptera</taxon>
        <taxon>Polyneoptera</taxon>
        <taxon>Phasmatodea</taxon>
        <taxon>Timematodea</taxon>
        <taxon>Timematoidea</taxon>
        <taxon>Timematidae</taxon>
        <taxon>Timema</taxon>
    </lineage>
</organism>
<name>A0A7R8ZHP1_TIMDO</name>
<dbReference type="EMBL" id="OA577352">
    <property type="protein sequence ID" value="CAD7205874.1"/>
    <property type="molecule type" value="Genomic_DNA"/>
</dbReference>
<reference evidence="1" key="1">
    <citation type="submission" date="2020-11" db="EMBL/GenBank/DDBJ databases">
        <authorList>
            <person name="Tran Van P."/>
        </authorList>
    </citation>
    <scope>NUCLEOTIDE SEQUENCE</scope>
</reference>